<feature type="region of interest" description="Disordered" evidence="1">
    <location>
        <begin position="99"/>
        <end position="128"/>
    </location>
</feature>
<dbReference type="Proteomes" id="UP000243459">
    <property type="component" value="Chromosome 4"/>
</dbReference>
<evidence type="ECO:0000313" key="3">
    <source>
        <dbReference type="Proteomes" id="UP000243459"/>
    </source>
</evidence>
<sequence>MAVFMLQGASIGCNLSKGSTVERRGMFFFGSQFVVFFVLNGLPHGLPDIRFCTETVLCIESDAQAFSSFFLPYQPLFLFQFSHKWTFLFQGIEPTCFGSEQEHNESKNHRDAKESKPKIPAERKLPTS</sequence>
<protein>
    <submittedName>
        <fullName evidence="2">Uncharacterized protein</fullName>
    </submittedName>
</protein>
<name>A0A5P1F910_ASPOF</name>
<accession>A0A5P1F910</accession>
<gene>
    <name evidence="2" type="ORF">A4U43_C04F25990</name>
</gene>
<evidence type="ECO:0000313" key="2">
    <source>
        <dbReference type="EMBL" id="ONK73000.1"/>
    </source>
</evidence>
<dbReference type="EMBL" id="CM007384">
    <property type="protein sequence ID" value="ONK73000.1"/>
    <property type="molecule type" value="Genomic_DNA"/>
</dbReference>
<dbReference type="Gramene" id="ONK73000">
    <property type="protein sequence ID" value="ONK73000"/>
    <property type="gene ID" value="A4U43_C04F25990"/>
</dbReference>
<proteinExistence type="predicted"/>
<evidence type="ECO:0000256" key="1">
    <source>
        <dbReference type="SAM" id="MobiDB-lite"/>
    </source>
</evidence>
<keyword evidence="3" id="KW-1185">Reference proteome</keyword>
<reference evidence="3" key="1">
    <citation type="journal article" date="2017" name="Nat. Commun.">
        <title>The asparagus genome sheds light on the origin and evolution of a young Y chromosome.</title>
        <authorList>
            <person name="Harkess A."/>
            <person name="Zhou J."/>
            <person name="Xu C."/>
            <person name="Bowers J.E."/>
            <person name="Van der Hulst R."/>
            <person name="Ayyampalayam S."/>
            <person name="Mercati F."/>
            <person name="Riccardi P."/>
            <person name="McKain M.R."/>
            <person name="Kakrana A."/>
            <person name="Tang H."/>
            <person name="Ray J."/>
            <person name="Groenendijk J."/>
            <person name="Arikit S."/>
            <person name="Mathioni S.M."/>
            <person name="Nakano M."/>
            <person name="Shan H."/>
            <person name="Telgmann-Rauber A."/>
            <person name="Kanno A."/>
            <person name="Yue Z."/>
            <person name="Chen H."/>
            <person name="Li W."/>
            <person name="Chen Y."/>
            <person name="Xu X."/>
            <person name="Zhang Y."/>
            <person name="Luo S."/>
            <person name="Chen H."/>
            <person name="Gao J."/>
            <person name="Mao Z."/>
            <person name="Pires J.C."/>
            <person name="Luo M."/>
            <person name="Kudrna D."/>
            <person name="Wing R.A."/>
            <person name="Meyers B.C."/>
            <person name="Yi K."/>
            <person name="Kong H."/>
            <person name="Lavrijsen P."/>
            <person name="Sunseri F."/>
            <person name="Falavigna A."/>
            <person name="Ye Y."/>
            <person name="Leebens-Mack J.H."/>
            <person name="Chen G."/>
        </authorList>
    </citation>
    <scope>NUCLEOTIDE SEQUENCE [LARGE SCALE GENOMIC DNA]</scope>
    <source>
        <strain evidence="3">cv. DH0086</strain>
    </source>
</reference>
<feature type="compositionally biased region" description="Basic and acidic residues" evidence="1">
    <location>
        <begin position="100"/>
        <end position="128"/>
    </location>
</feature>
<dbReference type="AlphaFoldDB" id="A0A5P1F910"/>
<organism evidence="2 3">
    <name type="scientific">Asparagus officinalis</name>
    <name type="common">Garden asparagus</name>
    <dbReference type="NCBI Taxonomy" id="4686"/>
    <lineage>
        <taxon>Eukaryota</taxon>
        <taxon>Viridiplantae</taxon>
        <taxon>Streptophyta</taxon>
        <taxon>Embryophyta</taxon>
        <taxon>Tracheophyta</taxon>
        <taxon>Spermatophyta</taxon>
        <taxon>Magnoliopsida</taxon>
        <taxon>Liliopsida</taxon>
        <taxon>Asparagales</taxon>
        <taxon>Asparagaceae</taxon>
        <taxon>Asparagoideae</taxon>
        <taxon>Asparagus</taxon>
    </lineage>
</organism>